<dbReference type="SFLD" id="SFLDG01129">
    <property type="entry name" value="C1.5:_HAD__Beta-PGM__Phosphata"/>
    <property type="match status" value="1"/>
</dbReference>
<accession>A0A226HU77</accession>
<evidence type="ECO:0000313" key="1">
    <source>
        <dbReference type="EMBL" id="OXA97181.1"/>
    </source>
</evidence>
<comment type="caution">
    <text evidence="1">The sequence shown here is derived from an EMBL/GenBank/DDBJ whole genome shotgun (WGS) entry which is preliminary data.</text>
</comment>
<organism evidence="1 2">
    <name type="scientific">Flavobacterium oncorhynchi</name>
    <dbReference type="NCBI Taxonomy" id="728056"/>
    <lineage>
        <taxon>Bacteria</taxon>
        <taxon>Pseudomonadati</taxon>
        <taxon>Bacteroidota</taxon>
        <taxon>Flavobacteriia</taxon>
        <taxon>Flavobacteriales</taxon>
        <taxon>Flavobacteriaceae</taxon>
        <taxon>Flavobacterium</taxon>
    </lineage>
</organism>
<dbReference type="Proteomes" id="UP000198336">
    <property type="component" value="Unassembled WGS sequence"/>
</dbReference>
<dbReference type="InterPro" id="IPR023214">
    <property type="entry name" value="HAD_sf"/>
</dbReference>
<protein>
    <recommendedName>
        <fullName evidence="3">HAD family hydrolase</fullName>
    </recommendedName>
</protein>
<dbReference type="GO" id="GO:0008967">
    <property type="term" value="F:phosphoglycolate phosphatase activity"/>
    <property type="evidence" value="ECO:0007669"/>
    <property type="project" value="TreeGrafter"/>
</dbReference>
<dbReference type="RefSeq" id="WP_089055529.1">
    <property type="nucleotide sequence ID" value="NZ_MUHA01000027.1"/>
</dbReference>
<dbReference type="InterPro" id="IPR041492">
    <property type="entry name" value="HAD_2"/>
</dbReference>
<dbReference type="Gene3D" id="1.10.150.240">
    <property type="entry name" value="Putative phosphatase, domain 2"/>
    <property type="match status" value="1"/>
</dbReference>
<evidence type="ECO:0008006" key="3">
    <source>
        <dbReference type="Google" id="ProtNLM"/>
    </source>
</evidence>
<dbReference type="AlphaFoldDB" id="A0A226HU77"/>
<keyword evidence="2" id="KW-1185">Reference proteome</keyword>
<dbReference type="GO" id="GO:0006281">
    <property type="term" value="P:DNA repair"/>
    <property type="evidence" value="ECO:0007669"/>
    <property type="project" value="TreeGrafter"/>
</dbReference>
<dbReference type="EMBL" id="MUHA01000027">
    <property type="protein sequence ID" value="OXA97181.1"/>
    <property type="molecule type" value="Genomic_DNA"/>
</dbReference>
<dbReference type="InterPro" id="IPR023198">
    <property type="entry name" value="PGP-like_dom2"/>
</dbReference>
<gene>
    <name evidence="1" type="ORF">B0A75_17330</name>
</gene>
<dbReference type="InterPro" id="IPR050155">
    <property type="entry name" value="HAD-like_hydrolase_sf"/>
</dbReference>
<dbReference type="PANTHER" id="PTHR43434">
    <property type="entry name" value="PHOSPHOGLYCOLATE PHOSPHATASE"/>
    <property type="match status" value="1"/>
</dbReference>
<reference evidence="1 2" key="1">
    <citation type="submission" date="2016-11" db="EMBL/GenBank/DDBJ databases">
        <title>Whole genomes of Flavobacteriaceae.</title>
        <authorList>
            <person name="Stine C."/>
            <person name="Li C."/>
            <person name="Tadesse D."/>
        </authorList>
    </citation>
    <scope>NUCLEOTIDE SEQUENCE [LARGE SCALE GENOMIC DNA]</scope>
    <source>
        <strain evidence="1 2">CCUG 59446</strain>
    </source>
</reference>
<sequence>MELIVFDMAGTTVHDENKVGLTLQTVLKEFGYDFSLDQINVVMGYEKPAAISILLEEKRPELINKIHQVFAAKMIAFYEQSNDVKATSNAHETIQYLRKNGIKVAFDTGFSRPIADAIFEKLNWKQGIDFDFSITSDEVEHGRPYPDMIFRAMEHFNIADASLVGKVGDTMSDLQQGENAKCGLVVGVTTGAYSREELEHHFYHYIIDDLSELKNKL</sequence>
<evidence type="ECO:0000313" key="2">
    <source>
        <dbReference type="Proteomes" id="UP000198336"/>
    </source>
</evidence>
<dbReference type="PANTHER" id="PTHR43434:SF19">
    <property type="entry name" value="PHOSPHONOACETALDEHYDE HYDROLASE"/>
    <property type="match status" value="1"/>
</dbReference>
<dbReference type="GO" id="GO:0005829">
    <property type="term" value="C:cytosol"/>
    <property type="evidence" value="ECO:0007669"/>
    <property type="project" value="TreeGrafter"/>
</dbReference>
<name>A0A226HU77_9FLAO</name>
<dbReference type="InterPro" id="IPR036412">
    <property type="entry name" value="HAD-like_sf"/>
</dbReference>
<dbReference type="Gene3D" id="3.40.50.1000">
    <property type="entry name" value="HAD superfamily/HAD-like"/>
    <property type="match status" value="1"/>
</dbReference>
<dbReference type="Pfam" id="PF13419">
    <property type="entry name" value="HAD_2"/>
    <property type="match status" value="1"/>
</dbReference>
<proteinExistence type="predicted"/>
<dbReference type="SUPFAM" id="SSF56784">
    <property type="entry name" value="HAD-like"/>
    <property type="match status" value="1"/>
</dbReference>
<dbReference type="SFLD" id="SFLDS00003">
    <property type="entry name" value="Haloacid_Dehalogenase"/>
    <property type="match status" value="1"/>
</dbReference>